<feature type="region of interest" description="Disordered" evidence="1">
    <location>
        <begin position="34"/>
        <end position="61"/>
    </location>
</feature>
<gene>
    <name evidence="2" type="ORF">NX794_31190</name>
</gene>
<evidence type="ECO:0000313" key="3">
    <source>
        <dbReference type="Proteomes" id="UP001205612"/>
    </source>
</evidence>
<proteinExistence type="predicted"/>
<dbReference type="Proteomes" id="UP001205612">
    <property type="component" value="Unassembled WGS sequence"/>
</dbReference>
<dbReference type="RefSeq" id="WP_258782903.1">
    <property type="nucleotide sequence ID" value="NZ_JANUGP010000035.1"/>
</dbReference>
<organism evidence="2 3">
    <name type="scientific">Streptomyces pyxinicus</name>
    <dbReference type="NCBI Taxonomy" id="2970331"/>
    <lineage>
        <taxon>Bacteria</taxon>
        <taxon>Bacillati</taxon>
        <taxon>Actinomycetota</taxon>
        <taxon>Actinomycetes</taxon>
        <taxon>Kitasatosporales</taxon>
        <taxon>Streptomycetaceae</taxon>
        <taxon>Streptomyces</taxon>
    </lineage>
</organism>
<name>A0ABT2BAS4_9ACTN</name>
<evidence type="ECO:0000256" key="1">
    <source>
        <dbReference type="SAM" id="MobiDB-lite"/>
    </source>
</evidence>
<dbReference type="EMBL" id="JANUGP010000035">
    <property type="protein sequence ID" value="MCS0605634.1"/>
    <property type="molecule type" value="Genomic_DNA"/>
</dbReference>
<accession>A0ABT2BAS4</accession>
<reference evidence="2 3" key="1">
    <citation type="submission" date="2022-08" db="EMBL/GenBank/DDBJ databases">
        <authorList>
            <person name="Somphong A."/>
            <person name="Phongsopitanun W."/>
        </authorList>
    </citation>
    <scope>NUCLEOTIDE SEQUENCE [LARGE SCALE GENOMIC DNA]</scope>
    <source>
        <strain evidence="2 3">LP11</strain>
    </source>
</reference>
<protein>
    <submittedName>
        <fullName evidence="2">Uncharacterized protein</fullName>
    </submittedName>
</protein>
<feature type="compositionally biased region" description="Basic and acidic residues" evidence="1">
    <location>
        <begin position="1"/>
        <end position="10"/>
    </location>
</feature>
<comment type="caution">
    <text evidence="2">The sequence shown here is derived from an EMBL/GenBank/DDBJ whole genome shotgun (WGS) entry which is preliminary data.</text>
</comment>
<sequence>MTGRRDDRPGGTEPPGPERGAGYAADVVGVLSGACPPGASRPRDVPLREGDRCLVGRPSRLRPPPAGDGVFLSLGPGVRRSVPAVALVLAVARSAVHLRAGHGAVDLLVDGAVPAPGGIRLAGPEHEIVVDPVGVPRALAVRLFGTPPALEPPPASGTTRLPVLRVSGDRLLPMAVALAWPAVTGVPRPRADGWSLPQIVARHRELWGGGPVEPRHTLFRLREILAGARCADGRPMAAIEDVQPWPWAERLEDTPYLDNESFMAAKNRITAGYFAAAGQVRPHLVEALARRTR</sequence>
<keyword evidence="3" id="KW-1185">Reference proteome</keyword>
<feature type="region of interest" description="Disordered" evidence="1">
    <location>
        <begin position="1"/>
        <end position="22"/>
    </location>
</feature>
<evidence type="ECO:0000313" key="2">
    <source>
        <dbReference type="EMBL" id="MCS0605634.1"/>
    </source>
</evidence>
<feature type="compositionally biased region" description="Basic and acidic residues" evidence="1">
    <location>
        <begin position="41"/>
        <end position="54"/>
    </location>
</feature>